<organism evidence="2 3">
    <name type="scientific">Streptomyces polyrhachis</name>
    <dbReference type="NCBI Taxonomy" id="1282885"/>
    <lineage>
        <taxon>Bacteria</taxon>
        <taxon>Bacillati</taxon>
        <taxon>Actinomycetota</taxon>
        <taxon>Actinomycetes</taxon>
        <taxon>Kitasatosporales</taxon>
        <taxon>Streptomycetaceae</taxon>
        <taxon>Streptomyces</taxon>
    </lineage>
</organism>
<name>A0ABW2GA71_9ACTN</name>
<dbReference type="Proteomes" id="UP001596413">
    <property type="component" value="Unassembled WGS sequence"/>
</dbReference>
<evidence type="ECO:0000313" key="3">
    <source>
        <dbReference type="Proteomes" id="UP001596413"/>
    </source>
</evidence>
<protein>
    <recommendedName>
        <fullName evidence="4">Secreted protein</fullName>
    </recommendedName>
</protein>
<dbReference type="EMBL" id="JBHSZO010000006">
    <property type="protein sequence ID" value="MFC7217703.1"/>
    <property type="molecule type" value="Genomic_DNA"/>
</dbReference>
<reference evidence="3" key="1">
    <citation type="journal article" date="2019" name="Int. J. Syst. Evol. Microbiol.">
        <title>The Global Catalogue of Microorganisms (GCM) 10K type strain sequencing project: providing services to taxonomists for standard genome sequencing and annotation.</title>
        <authorList>
            <consortium name="The Broad Institute Genomics Platform"/>
            <consortium name="The Broad Institute Genome Sequencing Center for Infectious Disease"/>
            <person name="Wu L."/>
            <person name="Ma J."/>
        </authorList>
    </citation>
    <scope>NUCLEOTIDE SEQUENCE [LARGE SCALE GENOMIC DNA]</scope>
    <source>
        <strain evidence="3">CGMCC 1.13681</strain>
    </source>
</reference>
<gene>
    <name evidence="2" type="ORF">ACFQLX_05880</name>
</gene>
<feature type="chain" id="PRO_5046321831" description="Secreted protein" evidence="1">
    <location>
        <begin position="32"/>
        <end position="317"/>
    </location>
</feature>
<evidence type="ECO:0000313" key="2">
    <source>
        <dbReference type="EMBL" id="MFC7217703.1"/>
    </source>
</evidence>
<comment type="caution">
    <text evidence="2">The sequence shown here is derived from an EMBL/GenBank/DDBJ whole genome shotgun (WGS) entry which is preliminary data.</text>
</comment>
<keyword evidence="1" id="KW-0732">Signal</keyword>
<feature type="signal peptide" evidence="1">
    <location>
        <begin position="1"/>
        <end position="31"/>
    </location>
</feature>
<accession>A0ABW2GA71</accession>
<sequence>MSHRSTSRTRLAVVCAGTALATFAAVGTATAADPVMNGSWGPFNRCPVDAAELLAANGVEQTPQCVVASSPGGTFKMGRITVTTGKVNVQFGAVQNADGTTTTVGPAGGAIKADAVTVPGGLLGIMCPSEVPVISAICEDLLENNTLNKITATVESAGSPRDFNQYAAIVAGEPIVTVPIKVKLKNPFLSDSCYIGSNSNPILLKTRNAAEPGFNGAVSLGNGTPVPEGEPGDLTTLSFGGTSLTDNTFAIPGASNCGLFGAIDLAVNLKSGIPAATGNSINLGNAKTAVTSLYDGSTVYPDGGQAFSGYWHSGVTG</sequence>
<evidence type="ECO:0000256" key="1">
    <source>
        <dbReference type="SAM" id="SignalP"/>
    </source>
</evidence>
<dbReference type="RefSeq" id="WP_386412730.1">
    <property type="nucleotide sequence ID" value="NZ_JBHSZO010000006.1"/>
</dbReference>
<keyword evidence="3" id="KW-1185">Reference proteome</keyword>
<evidence type="ECO:0008006" key="4">
    <source>
        <dbReference type="Google" id="ProtNLM"/>
    </source>
</evidence>
<proteinExistence type="predicted"/>